<reference evidence="1" key="2">
    <citation type="submission" date="2020-09" db="EMBL/GenBank/DDBJ databases">
        <authorList>
            <person name="Sun Q."/>
            <person name="Kim S."/>
        </authorList>
    </citation>
    <scope>NUCLEOTIDE SEQUENCE</scope>
    <source>
        <strain evidence="1">KCTC 42651</strain>
    </source>
</reference>
<comment type="caution">
    <text evidence="1">The sequence shown here is derived from an EMBL/GenBank/DDBJ whole genome shotgun (WGS) entry which is preliminary data.</text>
</comment>
<dbReference type="Proteomes" id="UP000630353">
    <property type="component" value="Unassembled WGS sequence"/>
</dbReference>
<name>A0A918XUW3_9PROT</name>
<evidence type="ECO:0000313" key="2">
    <source>
        <dbReference type="Proteomes" id="UP000630353"/>
    </source>
</evidence>
<protein>
    <submittedName>
        <fullName evidence="1">Uncharacterized protein</fullName>
    </submittedName>
</protein>
<dbReference type="AlphaFoldDB" id="A0A918XUW3"/>
<gene>
    <name evidence="1" type="ORF">GCM10017083_32250</name>
</gene>
<evidence type="ECO:0000313" key="1">
    <source>
        <dbReference type="EMBL" id="GHD54574.1"/>
    </source>
</evidence>
<sequence>MLDAGVAFPFDQRPDDAVVYHRDAGVVAHVYAQYKHVLPSPSNLAKPRPAACRGKTADAVNTIRPRLGVLPICGLSASSCRG</sequence>
<accession>A0A918XUW3</accession>
<organism evidence="1 2">
    <name type="scientific">Thalassobaculum fulvum</name>
    <dbReference type="NCBI Taxonomy" id="1633335"/>
    <lineage>
        <taxon>Bacteria</taxon>
        <taxon>Pseudomonadati</taxon>
        <taxon>Pseudomonadota</taxon>
        <taxon>Alphaproteobacteria</taxon>
        <taxon>Rhodospirillales</taxon>
        <taxon>Thalassobaculaceae</taxon>
        <taxon>Thalassobaculum</taxon>
    </lineage>
</organism>
<reference evidence="1" key="1">
    <citation type="journal article" date="2014" name="Int. J. Syst. Evol. Microbiol.">
        <title>Complete genome sequence of Corynebacterium casei LMG S-19264T (=DSM 44701T), isolated from a smear-ripened cheese.</title>
        <authorList>
            <consortium name="US DOE Joint Genome Institute (JGI-PGF)"/>
            <person name="Walter F."/>
            <person name="Albersmeier A."/>
            <person name="Kalinowski J."/>
            <person name="Ruckert C."/>
        </authorList>
    </citation>
    <scope>NUCLEOTIDE SEQUENCE</scope>
    <source>
        <strain evidence="1">KCTC 42651</strain>
    </source>
</reference>
<keyword evidence="2" id="KW-1185">Reference proteome</keyword>
<proteinExistence type="predicted"/>
<dbReference type="EMBL" id="BMZS01000007">
    <property type="protein sequence ID" value="GHD54574.1"/>
    <property type="molecule type" value="Genomic_DNA"/>
</dbReference>